<dbReference type="STRING" id="762845.BCR26_01050"/>
<dbReference type="PANTHER" id="PTHR34296">
    <property type="entry name" value="TRANSCRIPTIONAL ACTIVATOR PROTEIN MED"/>
    <property type="match status" value="1"/>
</dbReference>
<dbReference type="Proteomes" id="UP000095256">
    <property type="component" value="Unassembled WGS sequence"/>
</dbReference>
<evidence type="ECO:0000256" key="2">
    <source>
        <dbReference type="ARBA" id="ARBA00008610"/>
    </source>
</evidence>
<evidence type="ECO:0000313" key="10">
    <source>
        <dbReference type="Proteomes" id="UP000095256"/>
    </source>
</evidence>
<evidence type="ECO:0000313" key="9">
    <source>
        <dbReference type="EMBL" id="OEH84087.1"/>
    </source>
</evidence>
<evidence type="ECO:0000256" key="7">
    <source>
        <dbReference type="SAM" id="SignalP"/>
    </source>
</evidence>
<sequence length="365" mass="37970">MKKAKLFGFSLAVLGMTVFLAACGGKKAGTDSSDGGADKAGDAKHSIVMVTDTGGVDDKSFNQSAWEGMKAWGKEHDLPEGPKGFAYIQSTDASDYTTNIDQAVSKNFATIFGIGYLLKDAVDAAAAANPDTNFALIDDVIEGKDNVVSATFKDNEASYLAGVAAAYTTKTDKVGFVGGEEGVVIDRFQAGFEAGVADAAKELGKEIEVDSKYAASFADPAKGKALAAAMYQGGVDIIFHASGATGQGVFQEAKALNEAGSGDKVWVIGVDRDQEADGVYKTKDGKEDNFTLTSTLKGVGTAVQDIANRALEDKFPGGEHLVYGLKDGGVDLTEGSLDTKAQDAVKAAKEKVISGDVKVPEKPEK</sequence>
<dbReference type="AlphaFoldDB" id="A0A1E5L1U0"/>
<feature type="chain" id="PRO_5009180658" evidence="7">
    <location>
        <begin position="22"/>
        <end position="365"/>
    </location>
</feature>
<organism evidence="9 10">
    <name type="scientific">Enterococcus rivorum</name>
    <dbReference type="NCBI Taxonomy" id="762845"/>
    <lineage>
        <taxon>Bacteria</taxon>
        <taxon>Bacillati</taxon>
        <taxon>Bacillota</taxon>
        <taxon>Bacilli</taxon>
        <taxon>Lactobacillales</taxon>
        <taxon>Enterococcaceae</taxon>
        <taxon>Enterococcus</taxon>
    </lineage>
</organism>
<dbReference type="SUPFAM" id="SSF53822">
    <property type="entry name" value="Periplasmic binding protein-like I"/>
    <property type="match status" value="1"/>
</dbReference>
<dbReference type="GO" id="GO:0005886">
    <property type="term" value="C:plasma membrane"/>
    <property type="evidence" value="ECO:0007669"/>
    <property type="project" value="UniProtKB-SubCell"/>
</dbReference>
<dbReference type="RefSeq" id="WP_069697094.1">
    <property type="nucleotide sequence ID" value="NZ_JAGGMA010000003.1"/>
</dbReference>
<dbReference type="PANTHER" id="PTHR34296:SF2">
    <property type="entry name" value="ABC TRANSPORTER GUANOSINE-BINDING PROTEIN NUPN"/>
    <property type="match status" value="1"/>
</dbReference>
<keyword evidence="10" id="KW-1185">Reference proteome</keyword>
<dbReference type="PROSITE" id="PS51257">
    <property type="entry name" value="PROKAR_LIPOPROTEIN"/>
    <property type="match status" value="1"/>
</dbReference>
<dbReference type="EMBL" id="MIEK01000001">
    <property type="protein sequence ID" value="OEH84087.1"/>
    <property type="molecule type" value="Genomic_DNA"/>
</dbReference>
<evidence type="ECO:0000256" key="5">
    <source>
        <dbReference type="ARBA" id="ARBA00023136"/>
    </source>
</evidence>
<dbReference type="Pfam" id="PF02608">
    <property type="entry name" value="Bmp"/>
    <property type="match status" value="1"/>
</dbReference>
<dbReference type="InterPro" id="IPR050957">
    <property type="entry name" value="BMP_lipoprotein"/>
</dbReference>
<accession>A0A1E5L1U0</accession>
<reference evidence="9 10" key="1">
    <citation type="submission" date="2016-09" db="EMBL/GenBank/DDBJ databases">
        <authorList>
            <person name="Capua I."/>
            <person name="De Benedictis P."/>
            <person name="Joannis T."/>
            <person name="Lombin L.H."/>
            <person name="Cattoli G."/>
        </authorList>
    </citation>
    <scope>NUCLEOTIDE SEQUENCE [LARGE SCALE GENOMIC DNA]</scope>
    <source>
        <strain evidence="9 10">LMG 25899</strain>
    </source>
</reference>
<keyword evidence="4 7" id="KW-0732">Signal</keyword>
<evidence type="ECO:0000259" key="8">
    <source>
        <dbReference type="Pfam" id="PF02608"/>
    </source>
</evidence>
<name>A0A1E5L1U0_9ENTE</name>
<evidence type="ECO:0000256" key="1">
    <source>
        <dbReference type="ARBA" id="ARBA00004193"/>
    </source>
</evidence>
<keyword evidence="5" id="KW-0472">Membrane</keyword>
<evidence type="ECO:0000256" key="6">
    <source>
        <dbReference type="ARBA" id="ARBA00023288"/>
    </source>
</evidence>
<dbReference type="OrthoDB" id="9784230at2"/>
<protein>
    <submittedName>
        <fullName evidence="9">BMP family ABC transporter substrate-binding protein</fullName>
    </submittedName>
</protein>
<proteinExistence type="inferred from homology"/>
<dbReference type="Gene3D" id="3.40.50.2300">
    <property type="match status" value="2"/>
</dbReference>
<dbReference type="CDD" id="cd06354">
    <property type="entry name" value="PBP1_PrnA-like"/>
    <property type="match status" value="1"/>
</dbReference>
<keyword evidence="3" id="KW-1003">Cell membrane</keyword>
<evidence type="ECO:0000256" key="3">
    <source>
        <dbReference type="ARBA" id="ARBA00022475"/>
    </source>
</evidence>
<feature type="signal peptide" evidence="7">
    <location>
        <begin position="1"/>
        <end position="21"/>
    </location>
</feature>
<comment type="subcellular location">
    <subcellularLocation>
        <location evidence="1">Cell membrane</location>
        <topology evidence="1">Lipid-anchor</topology>
    </subcellularLocation>
</comment>
<dbReference type="InterPro" id="IPR028082">
    <property type="entry name" value="Peripla_BP_I"/>
</dbReference>
<comment type="caution">
    <text evidence="9">The sequence shown here is derived from an EMBL/GenBank/DDBJ whole genome shotgun (WGS) entry which is preliminary data.</text>
</comment>
<dbReference type="InterPro" id="IPR003760">
    <property type="entry name" value="PnrA-like"/>
</dbReference>
<feature type="domain" description="ABC transporter substrate-binding protein PnrA-like" evidence="8">
    <location>
        <begin position="48"/>
        <end position="361"/>
    </location>
</feature>
<comment type="similarity">
    <text evidence="2">Belongs to the BMP lipoprotein family.</text>
</comment>
<evidence type="ECO:0000256" key="4">
    <source>
        <dbReference type="ARBA" id="ARBA00022729"/>
    </source>
</evidence>
<gene>
    <name evidence="9" type="ORF">BCR26_01050</name>
</gene>
<keyword evidence="6" id="KW-0449">Lipoprotein</keyword>